<feature type="compositionally biased region" description="Basic and acidic residues" evidence="7">
    <location>
        <begin position="334"/>
        <end position="345"/>
    </location>
</feature>
<dbReference type="GO" id="GO:0005524">
    <property type="term" value="F:ATP binding"/>
    <property type="evidence" value="ECO:0007669"/>
    <property type="project" value="InterPro"/>
</dbReference>
<dbReference type="AlphaFoldDB" id="A0A0L1JH81"/>
<dbReference type="GeneID" id="26802557"/>
<dbReference type="GO" id="GO:0072686">
    <property type="term" value="C:mitotic spindle"/>
    <property type="evidence" value="ECO:0007669"/>
    <property type="project" value="TreeGrafter"/>
</dbReference>
<reference evidence="9 10" key="1">
    <citation type="submission" date="2014-06" db="EMBL/GenBank/DDBJ databases">
        <title>The Genome of the Aflatoxigenic Filamentous Fungus Aspergillus nomius.</title>
        <authorList>
            <person name="Moore M.G."/>
            <person name="Shannon B.M."/>
            <person name="Brian M.M."/>
        </authorList>
    </citation>
    <scope>NUCLEOTIDE SEQUENCE [LARGE SCALE GENOMIC DNA]</scope>
    <source>
        <strain evidence="9 10">NRRL 13137</strain>
    </source>
</reference>
<keyword evidence="3" id="KW-0505">Motor protein</keyword>
<accession>A0A0L1JH81</accession>
<keyword evidence="4" id="KW-0206">Cytoskeleton</keyword>
<dbReference type="InterPro" id="IPR047149">
    <property type="entry name" value="KIF11-like"/>
</dbReference>
<dbReference type="InterPro" id="IPR001752">
    <property type="entry name" value="Kinesin_motor_dom"/>
</dbReference>
<evidence type="ECO:0000256" key="6">
    <source>
        <dbReference type="SAM" id="Coils"/>
    </source>
</evidence>
<evidence type="ECO:0000256" key="4">
    <source>
        <dbReference type="ARBA" id="ARBA00023212"/>
    </source>
</evidence>
<evidence type="ECO:0000256" key="3">
    <source>
        <dbReference type="ARBA" id="ARBA00023175"/>
    </source>
</evidence>
<dbReference type="EMBL" id="JNOM01000006">
    <property type="protein sequence ID" value="KNG91057.1"/>
    <property type="molecule type" value="Genomic_DNA"/>
</dbReference>
<evidence type="ECO:0000313" key="9">
    <source>
        <dbReference type="EMBL" id="KNG91057.1"/>
    </source>
</evidence>
<feature type="coiled-coil region" evidence="6">
    <location>
        <begin position="96"/>
        <end position="123"/>
    </location>
</feature>
<dbReference type="GO" id="GO:0008574">
    <property type="term" value="F:plus-end-directed microtubule motor activity"/>
    <property type="evidence" value="ECO:0007669"/>
    <property type="project" value="TreeGrafter"/>
</dbReference>
<comment type="subcellular location">
    <subcellularLocation>
        <location evidence="1">Cytoplasm</location>
        <location evidence="1">Cytoskeleton</location>
    </subcellularLocation>
</comment>
<name>A0A0L1JH81_ASPN3</name>
<evidence type="ECO:0000256" key="2">
    <source>
        <dbReference type="ARBA" id="ARBA00022490"/>
    </source>
</evidence>
<sequence>MGGRTKTCIIATVSPCQSNQEETISTLDYAFRAKNIHNRPQMNTPVPKDTLLSELASQIENLKRNLIATRHRNGVYMTYDAHEEMTKENESQRIINQEQQQRIEVLQSNLHHKAEELLALKRQLQHSGNLIEGLATHSRVDECITKPKQFVEEIVHLRSQLKVRMDQDKKTIDNEHLSARRAVVFAQKDLQQTVANCEDGFDEPVALWAQKLENTQSHNNQLIDAYRNKLNTLEATVQQSCSNVKGQLETVLQSCGQFQDDMLLRSYSIEQPIATLEKDFYKPLSHLQESIRSPISRISAFLKRLSEPTNTLPQNGNGASSTSSVHEGLREKNFHDRQQVTDSDRGGILPWIPGNPVEQACSEVTSDNDEPRLKRRRI</sequence>
<dbReference type="GO" id="GO:0008017">
    <property type="term" value="F:microtubule binding"/>
    <property type="evidence" value="ECO:0007669"/>
    <property type="project" value="InterPro"/>
</dbReference>
<comment type="caution">
    <text evidence="5">Lacks conserved residue(s) required for the propagation of feature annotation.</text>
</comment>
<dbReference type="SUPFAM" id="SSF52540">
    <property type="entry name" value="P-loop containing nucleoside triphosphate hydrolases"/>
    <property type="match status" value="1"/>
</dbReference>
<dbReference type="GO" id="GO:0090307">
    <property type="term" value="P:mitotic spindle assembly"/>
    <property type="evidence" value="ECO:0007669"/>
    <property type="project" value="TreeGrafter"/>
</dbReference>
<proteinExistence type="inferred from homology"/>
<dbReference type="InterPro" id="IPR027417">
    <property type="entry name" value="P-loop_NTPase"/>
</dbReference>
<keyword evidence="10" id="KW-1185">Reference proteome</keyword>
<dbReference type="Gene3D" id="3.40.850.10">
    <property type="entry name" value="Kinesin motor domain"/>
    <property type="match status" value="1"/>
</dbReference>
<dbReference type="GO" id="GO:0007018">
    <property type="term" value="P:microtubule-based movement"/>
    <property type="evidence" value="ECO:0007669"/>
    <property type="project" value="InterPro"/>
</dbReference>
<keyword evidence="2" id="KW-0963">Cytoplasm</keyword>
<evidence type="ECO:0000256" key="7">
    <source>
        <dbReference type="SAM" id="MobiDB-lite"/>
    </source>
</evidence>
<dbReference type="PANTHER" id="PTHR47970">
    <property type="entry name" value="KINESIN-LIKE PROTEIN KIF11"/>
    <property type="match status" value="1"/>
</dbReference>
<dbReference type="PANTHER" id="PTHR47970:SF12">
    <property type="entry name" value="KINESIN FAMILY MEMBER 11"/>
    <property type="match status" value="1"/>
</dbReference>
<evidence type="ECO:0000259" key="8">
    <source>
        <dbReference type="PROSITE" id="PS50067"/>
    </source>
</evidence>
<evidence type="ECO:0000256" key="1">
    <source>
        <dbReference type="ARBA" id="ARBA00004245"/>
    </source>
</evidence>
<organism evidence="9 10">
    <name type="scientific">Aspergillus nomiae NRRL (strain ATCC 15546 / NRRL 13137 / CBS 260.88 / M93)</name>
    <dbReference type="NCBI Taxonomy" id="1509407"/>
    <lineage>
        <taxon>Eukaryota</taxon>
        <taxon>Fungi</taxon>
        <taxon>Dikarya</taxon>
        <taxon>Ascomycota</taxon>
        <taxon>Pezizomycotina</taxon>
        <taxon>Eurotiomycetes</taxon>
        <taxon>Eurotiomycetidae</taxon>
        <taxon>Eurotiales</taxon>
        <taxon>Aspergillaceae</taxon>
        <taxon>Aspergillus</taxon>
        <taxon>Aspergillus subgen. Circumdati</taxon>
    </lineage>
</organism>
<dbReference type="PROSITE" id="PS50067">
    <property type="entry name" value="KINESIN_MOTOR_2"/>
    <property type="match status" value="1"/>
</dbReference>
<feature type="domain" description="Kinesin motor" evidence="8">
    <location>
        <begin position="1"/>
        <end position="36"/>
    </location>
</feature>
<gene>
    <name evidence="9" type="ORF">ANOM_000753</name>
</gene>
<dbReference type="Pfam" id="PF00225">
    <property type="entry name" value="Kinesin"/>
    <property type="match status" value="1"/>
</dbReference>
<evidence type="ECO:0000256" key="5">
    <source>
        <dbReference type="PROSITE-ProRule" id="PRU00283"/>
    </source>
</evidence>
<feature type="compositionally biased region" description="Polar residues" evidence="7">
    <location>
        <begin position="308"/>
        <end position="325"/>
    </location>
</feature>
<dbReference type="GO" id="GO:0005876">
    <property type="term" value="C:spindle microtubule"/>
    <property type="evidence" value="ECO:0007669"/>
    <property type="project" value="TreeGrafter"/>
</dbReference>
<comment type="similarity">
    <text evidence="5">Belongs to the TRAFAC class myosin-kinesin ATPase superfamily. Kinesin family.</text>
</comment>
<evidence type="ECO:0000313" key="10">
    <source>
        <dbReference type="Proteomes" id="UP000037505"/>
    </source>
</evidence>
<comment type="caution">
    <text evidence="9">The sequence shown here is derived from an EMBL/GenBank/DDBJ whole genome shotgun (WGS) entry which is preliminary data.</text>
</comment>
<feature type="region of interest" description="Disordered" evidence="7">
    <location>
        <begin position="308"/>
        <end position="327"/>
    </location>
</feature>
<keyword evidence="6" id="KW-0175">Coiled coil</keyword>
<dbReference type="GO" id="GO:0051231">
    <property type="term" value="P:spindle elongation"/>
    <property type="evidence" value="ECO:0007669"/>
    <property type="project" value="TreeGrafter"/>
</dbReference>
<dbReference type="RefSeq" id="XP_015411980.1">
    <property type="nucleotide sequence ID" value="XM_015546011.1"/>
</dbReference>
<protein>
    <recommendedName>
        <fullName evidence="8">Kinesin motor domain-containing protein</fullName>
    </recommendedName>
</protein>
<dbReference type="InterPro" id="IPR036961">
    <property type="entry name" value="Kinesin_motor_dom_sf"/>
</dbReference>
<dbReference type="STRING" id="1509407.A0A0L1JH81"/>
<dbReference type="Proteomes" id="UP000037505">
    <property type="component" value="Unassembled WGS sequence"/>
</dbReference>
<feature type="region of interest" description="Disordered" evidence="7">
    <location>
        <begin position="334"/>
        <end position="378"/>
    </location>
</feature>